<dbReference type="AlphaFoldDB" id="A0A1D8A527"/>
<keyword evidence="2" id="KW-1185">Reference proteome</keyword>
<reference evidence="2" key="1">
    <citation type="journal article" date="2017" name="J. Biotechnol.">
        <title>Complete genome sequence of Novosphingobium resinovorum SA1, a versatile xenobiotic-degrading bacterium capable of utilizing sulfanilic acid.</title>
        <authorList>
            <person name="Hegedus B."/>
            <person name="Kos P.B."/>
            <person name="Balint B."/>
            <person name="Maroti G."/>
            <person name="Gan H.M."/>
            <person name="Perei K."/>
            <person name="Rakhely G."/>
        </authorList>
    </citation>
    <scope>NUCLEOTIDE SEQUENCE [LARGE SCALE GENOMIC DNA]</scope>
    <source>
        <strain evidence="2">SA1</strain>
    </source>
</reference>
<proteinExistence type="predicted"/>
<protein>
    <recommendedName>
        <fullName evidence="3">LexA repressor DNA-binding domain-containing protein</fullName>
    </recommendedName>
</protein>
<dbReference type="SUPFAM" id="SSF46785">
    <property type="entry name" value="Winged helix' DNA-binding domain"/>
    <property type="match status" value="1"/>
</dbReference>
<dbReference type="KEGG" id="nre:BES08_10945"/>
<evidence type="ECO:0000313" key="2">
    <source>
        <dbReference type="Proteomes" id="UP000094626"/>
    </source>
</evidence>
<dbReference type="OrthoDB" id="7509180at2"/>
<dbReference type="EMBL" id="CP017075">
    <property type="protein sequence ID" value="AOR77209.1"/>
    <property type="molecule type" value="Genomic_DNA"/>
</dbReference>
<evidence type="ECO:0008006" key="3">
    <source>
        <dbReference type="Google" id="ProtNLM"/>
    </source>
</evidence>
<dbReference type="InterPro" id="IPR036390">
    <property type="entry name" value="WH_DNA-bd_sf"/>
</dbReference>
<name>A0A1D8A527_9SPHN</name>
<evidence type="ECO:0000313" key="1">
    <source>
        <dbReference type="EMBL" id="AOR77209.1"/>
    </source>
</evidence>
<sequence length="120" mass="13093">MTMRSINPRTGTEMTPNETIIYDELCRVAEAGEACPNYLDLNELIGAESSSTSPSIVKRLEDRGLITVIRFQRFRQVKICATGHWTMKAPNQKTTSAHVPRGCGAGSRAGGKVRVSRGAI</sequence>
<gene>
    <name evidence="1" type="ORF">BES08_10945</name>
</gene>
<organism evidence="1 2">
    <name type="scientific">Novosphingobium resinovorum</name>
    <dbReference type="NCBI Taxonomy" id="158500"/>
    <lineage>
        <taxon>Bacteria</taxon>
        <taxon>Pseudomonadati</taxon>
        <taxon>Pseudomonadota</taxon>
        <taxon>Alphaproteobacteria</taxon>
        <taxon>Sphingomonadales</taxon>
        <taxon>Sphingomonadaceae</taxon>
        <taxon>Novosphingobium</taxon>
    </lineage>
</organism>
<accession>A0A1D8A527</accession>
<dbReference type="Proteomes" id="UP000094626">
    <property type="component" value="Chromosome"/>
</dbReference>